<feature type="domain" description="TAFII-230 TBP-binding" evidence="6">
    <location>
        <begin position="3"/>
        <end position="32"/>
    </location>
</feature>
<reference evidence="9" key="1">
    <citation type="submission" date="2021-06" db="EMBL/GenBank/DDBJ databases">
        <authorList>
            <person name="Kallberg Y."/>
            <person name="Tangrot J."/>
            <person name="Rosling A."/>
        </authorList>
    </citation>
    <scope>NUCLEOTIDE SEQUENCE</scope>
    <source>
        <strain evidence="9">MT106</strain>
    </source>
</reference>
<dbReference type="PANTHER" id="PTHR13900">
    <property type="entry name" value="TRANSCRIPTION INITIATION FACTOR TFIID"/>
    <property type="match status" value="1"/>
</dbReference>
<dbReference type="InterPro" id="IPR009067">
    <property type="entry name" value="TAF_II_230-bd"/>
</dbReference>
<dbReference type="InterPro" id="IPR041670">
    <property type="entry name" value="Znf-CCHC_6"/>
</dbReference>
<feature type="region of interest" description="Disordered" evidence="5">
    <location>
        <begin position="953"/>
        <end position="1010"/>
    </location>
</feature>
<feature type="compositionally biased region" description="Basic residues" evidence="5">
    <location>
        <begin position="980"/>
        <end position="997"/>
    </location>
</feature>
<dbReference type="GO" id="GO:0016251">
    <property type="term" value="F:RNA polymerase II general transcription initiation factor activity"/>
    <property type="evidence" value="ECO:0007669"/>
    <property type="project" value="InterPro"/>
</dbReference>
<evidence type="ECO:0000259" key="8">
    <source>
        <dbReference type="Pfam" id="PF15288"/>
    </source>
</evidence>
<accession>A0A9N8VPX9</accession>
<evidence type="ECO:0000256" key="3">
    <source>
        <dbReference type="ARBA" id="ARBA00023163"/>
    </source>
</evidence>
<dbReference type="Pfam" id="PF12157">
    <property type="entry name" value="DUF3591"/>
    <property type="match status" value="1"/>
</dbReference>
<feature type="domain" description="Zinc knuckle" evidence="8">
    <location>
        <begin position="979"/>
        <end position="998"/>
    </location>
</feature>
<organism evidence="9 10">
    <name type="scientific">Ambispora gerdemannii</name>
    <dbReference type="NCBI Taxonomy" id="144530"/>
    <lineage>
        <taxon>Eukaryota</taxon>
        <taxon>Fungi</taxon>
        <taxon>Fungi incertae sedis</taxon>
        <taxon>Mucoromycota</taxon>
        <taxon>Glomeromycotina</taxon>
        <taxon>Glomeromycetes</taxon>
        <taxon>Archaeosporales</taxon>
        <taxon>Ambisporaceae</taxon>
        <taxon>Ambispora</taxon>
    </lineage>
</organism>
<dbReference type="OrthoDB" id="5752at2759"/>
<keyword evidence="3" id="KW-0804">Transcription</keyword>
<keyword evidence="4" id="KW-0539">Nucleus</keyword>
<comment type="subcellular location">
    <subcellularLocation>
        <location evidence="1">Nucleus</location>
    </subcellularLocation>
</comment>
<dbReference type="InterPro" id="IPR022591">
    <property type="entry name" value="TAF1_HAT_dom"/>
</dbReference>
<evidence type="ECO:0000313" key="9">
    <source>
        <dbReference type="EMBL" id="CAG8462424.1"/>
    </source>
</evidence>
<dbReference type="PANTHER" id="PTHR13900:SF0">
    <property type="entry name" value="TRANSCRIPTION INITIATION FACTOR TFIID SUBUNIT 1"/>
    <property type="match status" value="1"/>
</dbReference>
<proteinExistence type="predicted"/>
<sequence>MDSLASILFGNVDEEGQIDYNGLDEEVIQSLQHATVHGGDLLESLLPENSLDLGVEKTRTKEKLYDPVTPQDSEIQPQENAIDYFNIDELAADDQIVSIKYYQQGVNSVLNLKRSLTLPSLLPSRRSLTLDTDDDDYDGGFLENKQLLSVKRIPDTWRTSLETDTVIKTHQEMDIASLYPAFRKNEVLNFSQLFATKVNRRRKLHPKSHQVTNLVQPEFILEEDDRKAFEQPMPQIDHDRSLEAIDNWPQEKPRPRENTRSLPLIRKYEDAFDEKEEDIFARNIKVPAIEKKNIFAPLMIDTWEEDIIWDCDNSDSIPHIKTSERESQKSQQIFEQLQSEAWTDSIIWDIPEKQASPANDSHLDTRISNIYLGSASMGVKKKAQMLEMNDDIVKTQAASLGLDRFNVSSDVSYEPVSEGRDHRVRQTYGQLVVQHSLPALRLQMPYFKAKLTKSELRAFHRPSIQFSLDQEIKFSKVNTHKKHKSGINKIAEAMRNSKELTLKDNSNFILMEYSEEYPPVMSNIGMGSLLLNYYRKTDPSDTTVPKLDIGEPVILDVADASPFMNFGNVESGQILPAIFNNLIRAPLFMHAPKDSDFLVVRNTYKGKTKYYIREIRNLFVVGQTYPLQEVPGPHSRKITTTIKNRLQEFAELQRTGTNKGFWKSKSKNLPNEEQLRNMLTPEMICLYESMLVGQRHLLDSGYGNVGKSANGEDESDESKLSIEEQLAPWITTRNFLNATQNKAMLKLHGDGDPTGIDEGFSFIRVSMKDIFLKQGETAEDKQAEIDKLPKTAHKYSVAEQHQRYQEEIDRIWNAQYASLSNKKEIPDELEQSETSIDKHYRQTQADAIEENLYSSPSSPSMFSTGDMEDNYSIDGSMGSRASYAYGSHRNRKLTIKHTMRKGNGEEEVQVEEIIDPAVINVYMRHIQKLQEESMRIQNLLAKLKRNQERRQQRNAARLAESDLTENTLPSRDKKPEPVRRCGKCGGRGHMKTNRKCPKFNEEEDLTSSDLTVEQEPVIKMEGTRISISKALVEK</sequence>
<protein>
    <submittedName>
        <fullName evidence="9">9352_t:CDS:1</fullName>
    </submittedName>
</protein>
<evidence type="ECO:0000256" key="1">
    <source>
        <dbReference type="ARBA" id="ARBA00004123"/>
    </source>
</evidence>
<evidence type="ECO:0000256" key="5">
    <source>
        <dbReference type="SAM" id="MobiDB-lite"/>
    </source>
</evidence>
<dbReference type="InterPro" id="IPR040240">
    <property type="entry name" value="TAF1"/>
</dbReference>
<dbReference type="AlphaFoldDB" id="A0A9N8VPX9"/>
<dbReference type="Proteomes" id="UP000789831">
    <property type="component" value="Unassembled WGS sequence"/>
</dbReference>
<dbReference type="GO" id="GO:0004402">
    <property type="term" value="F:histone acetyltransferase activity"/>
    <property type="evidence" value="ECO:0007669"/>
    <property type="project" value="InterPro"/>
</dbReference>
<keyword evidence="10" id="KW-1185">Reference proteome</keyword>
<comment type="caution">
    <text evidence="9">The sequence shown here is derived from an EMBL/GenBank/DDBJ whole genome shotgun (WGS) entry which is preliminary data.</text>
</comment>
<dbReference type="GO" id="GO:0051123">
    <property type="term" value="P:RNA polymerase II preinitiation complex assembly"/>
    <property type="evidence" value="ECO:0007669"/>
    <property type="project" value="TreeGrafter"/>
</dbReference>
<evidence type="ECO:0000259" key="6">
    <source>
        <dbReference type="Pfam" id="PF09247"/>
    </source>
</evidence>
<feature type="compositionally biased region" description="Basic and acidic residues" evidence="5">
    <location>
        <begin position="970"/>
        <end position="979"/>
    </location>
</feature>
<dbReference type="GO" id="GO:0017025">
    <property type="term" value="F:TBP-class protein binding"/>
    <property type="evidence" value="ECO:0007669"/>
    <property type="project" value="InterPro"/>
</dbReference>
<name>A0A9N8VPX9_9GLOM</name>
<dbReference type="Pfam" id="PF09247">
    <property type="entry name" value="TBP-binding"/>
    <property type="match status" value="1"/>
</dbReference>
<dbReference type="EMBL" id="CAJVPL010000190">
    <property type="protein sequence ID" value="CAG8462424.1"/>
    <property type="molecule type" value="Genomic_DNA"/>
</dbReference>
<evidence type="ECO:0000259" key="7">
    <source>
        <dbReference type="Pfam" id="PF12157"/>
    </source>
</evidence>
<feature type="domain" description="Transcription initiation factor TFIID subunit 1 histone acetyltransferase" evidence="7">
    <location>
        <begin position="405"/>
        <end position="647"/>
    </location>
</feature>
<evidence type="ECO:0000256" key="2">
    <source>
        <dbReference type="ARBA" id="ARBA00023015"/>
    </source>
</evidence>
<gene>
    <name evidence="9" type="ORF">AGERDE_LOCUS2324</name>
</gene>
<evidence type="ECO:0000256" key="4">
    <source>
        <dbReference type="ARBA" id="ARBA00023242"/>
    </source>
</evidence>
<dbReference type="GO" id="GO:0005669">
    <property type="term" value="C:transcription factor TFIID complex"/>
    <property type="evidence" value="ECO:0007669"/>
    <property type="project" value="InterPro"/>
</dbReference>
<evidence type="ECO:0000313" key="10">
    <source>
        <dbReference type="Proteomes" id="UP000789831"/>
    </source>
</evidence>
<keyword evidence="2" id="KW-0805">Transcription regulation</keyword>
<dbReference type="Pfam" id="PF15288">
    <property type="entry name" value="zf-CCHC_6"/>
    <property type="match status" value="1"/>
</dbReference>